<dbReference type="EMBL" id="JAQQKX010000001">
    <property type="protein sequence ID" value="MDC7681689.1"/>
    <property type="molecule type" value="Genomic_DNA"/>
</dbReference>
<organism evidence="1 2">
    <name type="scientific">Asticcacaulis aquaticus</name>
    <dbReference type="NCBI Taxonomy" id="2984212"/>
    <lineage>
        <taxon>Bacteria</taxon>
        <taxon>Pseudomonadati</taxon>
        <taxon>Pseudomonadota</taxon>
        <taxon>Alphaproteobacteria</taxon>
        <taxon>Caulobacterales</taxon>
        <taxon>Caulobacteraceae</taxon>
        <taxon>Asticcacaulis</taxon>
    </lineage>
</organism>
<dbReference type="Proteomes" id="UP001214854">
    <property type="component" value="Unassembled WGS sequence"/>
</dbReference>
<keyword evidence="2" id="KW-1185">Reference proteome</keyword>
<sequence length="132" mass="14865">MSMNVLSFEVQSDDNSVWIMPVIDGVCLADLITAFEHANNYTDPAGGYGHIREIDFKPLGNDIDILACECGETGCWPLKATAFIENATVVWSAFRQPFRKNRNYDAFGPFRFSRSHFDTAISHLRTDITPKD</sequence>
<accession>A0ABT5HNR2</accession>
<dbReference type="RefSeq" id="WP_272746203.1">
    <property type="nucleotide sequence ID" value="NZ_JAQQKX010000001.1"/>
</dbReference>
<evidence type="ECO:0000313" key="2">
    <source>
        <dbReference type="Proteomes" id="UP001214854"/>
    </source>
</evidence>
<gene>
    <name evidence="1" type="ORF">PQU92_00225</name>
</gene>
<comment type="caution">
    <text evidence="1">The sequence shown here is derived from an EMBL/GenBank/DDBJ whole genome shotgun (WGS) entry which is preliminary data.</text>
</comment>
<evidence type="ECO:0000313" key="1">
    <source>
        <dbReference type="EMBL" id="MDC7681689.1"/>
    </source>
</evidence>
<proteinExistence type="predicted"/>
<reference evidence="1 2" key="1">
    <citation type="submission" date="2023-01" db="EMBL/GenBank/DDBJ databases">
        <title>Novel species of the genus Asticcacaulis isolated from rivers.</title>
        <authorList>
            <person name="Lu H."/>
        </authorList>
    </citation>
    <scope>NUCLEOTIDE SEQUENCE [LARGE SCALE GENOMIC DNA]</scope>
    <source>
        <strain evidence="1 2">BYS171W</strain>
    </source>
</reference>
<name>A0ABT5HNR2_9CAUL</name>
<protein>
    <submittedName>
        <fullName evidence="1">Uncharacterized protein</fullName>
    </submittedName>
</protein>